<dbReference type="Pfam" id="PF18962">
    <property type="entry name" value="Por_Secre_tail"/>
    <property type="match status" value="1"/>
</dbReference>
<dbReference type="EMBL" id="FNEZ01000004">
    <property type="protein sequence ID" value="SDK21877.1"/>
    <property type="molecule type" value="Genomic_DNA"/>
</dbReference>
<feature type="signal peptide" evidence="4">
    <location>
        <begin position="1"/>
        <end position="19"/>
    </location>
</feature>
<feature type="chain" id="PRO_5011758812" evidence="4">
    <location>
        <begin position="20"/>
        <end position="760"/>
    </location>
</feature>
<gene>
    <name evidence="7" type="ORF">SAMN04487935_2859</name>
</gene>
<dbReference type="Pfam" id="PF24595">
    <property type="entry name" value="DUF7619"/>
    <property type="match status" value="1"/>
</dbReference>
<dbReference type="PANTHER" id="PTHR47566">
    <property type="match status" value="1"/>
</dbReference>
<keyword evidence="1" id="KW-0433">Leucine-rich repeat</keyword>
<dbReference type="PANTHER" id="PTHR47566:SF1">
    <property type="entry name" value="PROTEIN NUD1"/>
    <property type="match status" value="1"/>
</dbReference>
<dbReference type="GO" id="GO:0035591">
    <property type="term" value="F:signaling adaptor activity"/>
    <property type="evidence" value="ECO:0007669"/>
    <property type="project" value="TreeGrafter"/>
</dbReference>
<feature type="domain" description="DUF7619" evidence="6">
    <location>
        <begin position="540"/>
        <end position="671"/>
    </location>
</feature>
<evidence type="ECO:0000256" key="3">
    <source>
        <dbReference type="ARBA" id="ARBA00022737"/>
    </source>
</evidence>
<organism evidence="7 8">
    <name type="scientific">Flavobacterium noncentrifugens</name>
    <dbReference type="NCBI Taxonomy" id="1128970"/>
    <lineage>
        <taxon>Bacteria</taxon>
        <taxon>Pseudomonadati</taxon>
        <taxon>Bacteroidota</taxon>
        <taxon>Flavobacteriia</taxon>
        <taxon>Flavobacteriales</taxon>
        <taxon>Flavobacteriaceae</taxon>
        <taxon>Flavobacterium</taxon>
    </lineage>
</organism>
<protein>
    <submittedName>
        <fullName evidence="7">Conserved repeat domain-containing protein/Por secretion system C-terminal sorting domain-containing protein</fullName>
    </submittedName>
</protein>
<dbReference type="NCBIfam" id="TIGR04183">
    <property type="entry name" value="Por_Secre_tail"/>
    <property type="match status" value="1"/>
</dbReference>
<dbReference type="InterPro" id="IPR055353">
    <property type="entry name" value="DUF7619"/>
</dbReference>
<dbReference type="Gene3D" id="3.80.10.10">
    <property type="entry name" value="Ribonuclease Inhibitor"/>
    <property type="match status" value="1"/>
</dbReference>
<sequence length="760" mass="84043">MTKLYIFLFLTLSIVAGNAQIINFPADSNFKWVLLQSATTTAIAIDVNNNAIQIDANNNNEIEISEAQSVYKLNINQRQLSDLQWLSYFTSLKKLDCSSNALTTLNVSALSNLEVLDCSTNNLTTLDVSGLSHLTALVCRQNRLTSLEFNNCPNILGIDCSVNNLIALDVSSLQRLYQLYCYTNELRTLNLGILPELFILECSQNQLTDLKLSGLTVINRIDCNGNLLTTLDVSNLADLEILYCAVNPMLALYMSYVGPNLSQFYNPSIYSPTLKYICIELGRQGALRNALYDTPLNTVEINSYCSFNLPWLFYNINASAKFDAGNNGCDSNDIPFQNLKYRVNTNGLFGSLTQTRTGNASIPLREGTHVISPILPNPSYFTFSPASATVTFPGQTSPAIANFYMVPNGIHNDLEISIFPMTVAKPGFDAVYKIIYKNNGTTTQSGTVNLNFNDAIMNRVSTSPVLTTQSTNVLSWAFTNLKPLEAKEITVIFNINSQMDTPPVTMQDNLSYTATIIGATDLTPVDNTALLRQRVVSSWDPNDKTCLEGETVGPELIGKYVHYMIRFENTGTFAAENVVVKDMIDLSKFDVNSIDVLSSSHPVETKFSGSNKIEFIFENINLPFDDANNDGYVVFKIKTKSILVVGNSFSNQANIYFDYNSPIVTNNATTTIAALSVNDFEFSSYFTLYPNPAEEMLNINTRKNIKISSISIYDISGRLIQSISNPEINSGIDVSSLKTGNYFLKINSDKGTTNAKFAKK</sequence>
<dbReference type="STRING" id="1128970.SAMN04487935_2859"/>
<evidence type="ECO:0000256" key="1">
    <source>
        <dbReference type="ARBA" id="ARBA00022614"/>
    </source>
</evidence>
<reference evidence="7 8" key="1">
    <citation type="submission" date="2016-10" db="EMBL/GenBank/DDBJ databases">
        <authorList>
            <person name="de Groot N.N."/>
        </authorList>
    </citation>
    <scope>NUCLEOTIDE SEQUENCE [LARGE SCALE GENOMIC DNA]</scope>
    <source>
        <strain evidence="7 8">CGMCC 1.10076</strain>
    </source>
</reference>
<evidence type="ECO:0000259" key="5">
    <source>
        <dbReference type="Pfam" id="PF18962"/>
    </source>
</evidence>
<evidence type="ECO:0000313" key="8">
    <source>
        <dbReference type="Proteomes" id="UP000199580"/>
    </source>
</evidence>
<keyword evidence="3" id="KW-0677">Repeat</keyword>
<name>A0A1G9A3Q3_9FLAO</name>
<dbReference type="OrthoDB" id="1110367at2"/>
<dbReference type="InterPro" id="IPR052574">
    <property type="entry name" value="CDIRP"/>
</dbReference>
<feature type="domain" description="Secretion system C-terminal sorting" evidence="5">
    <location>
        <begin position="688"/>
        <end position="757"/>
    </location>
</feature>
<dbReference type="InterPro" id="IPR026444">
    <property type="entry name" value="Secre_tail"/>
</dbReference>
<dbReference type="AlphaFoldDB" id="A0A1G9A3Q3"/>
<dbReference type="InterPro" id="IPR032675">
    <property type="entry name" value="LRR_dom_sf"/>
</dbReference>
<dbReference type="RefSeq" id="WP_091396884.1">
    <property type="nucleotide sequence ID" value="NZ_BKAI01000008.1"/>
</dbReference>
<accession>A0A1G9A3Q3</accession>
<evidence type="ECO:0000313" key="7">
    <source>
        <dbReference type="EMBL" id="SDK21877.1"/>
    </source>
</evidence>
<evidence type="ECO:0000259" key="6">
    <source>
        <dbReference type="Pfam" id="PF24595"/>
    </source>
</evidence>
<evidence type="ECO:0000256" key="4">
    <source>
        <dbReference type="SAM" id="SignalP"/>
    </source>
</evidence>
<proteinExistence type="predicted"/>
<evidence type="ECO:0000256" key="2">
    <source>
        <dbReference type="ARBA" id="ARBA00022729"/>
    </source>
</evidence>
<keyword evidence="8" id="KW-1185">Reference proteome</keyword>
<keyword evidence="2 4" id="KW-0732">Signal</keyword>
<dbReference type="Proteomes" id="UP000199580">
    <property type="component" value="Unassembled WGS sequence"/>
</dbReference>
<dbReference type="SUPFAM" id="SSF52058">
    <property type="entry name" value="L domain-like"/>
    <property type="match status" value="1"/>
</dbReference>